<accession>A0A512BXG6</accession>
<dbReference type="EMBL" id="BJYU01000067">
    <property type="protein sequence ID" value="GEO16547.1"/>
    <property type="molecule type" value="Genomic_DNA"/>
</dbReference>
<protein>
    <submittedName>
        <fullName evidence="2">Uncharacterized protein</fullName>
    </submittedName>
</protein>
<keyword evidence="3" id="KW-1185">Reference proteome</keyword>
<keyword evidence="1" id="KW-0812">Transmembrane</keyword>
<comment type="caution">
    <text evidence="2">The sequence shown here is derived from an EMBL/GenBank/DDBJ whole genome shotgun (WGS) entry which is preliminary data.</text>
</comment>
<organism evidence="2 3">
    <name type="scientific">Microvirga aerophila</name>
    <dbReference type="NCBI Taxonomy" id="670291"/>
    <lineage>
        <taxon>Bacteria</taxon>
        <taxon>Pseudomonadati</taxon>
        <taxon>Pseudomonadota</taxon>
        <taxon>Alphaproteobacteria</taxon>
        <taxon>Hyphomicrobiales</taxon>
        <taxon>Methylobacteriaceae</taxon>
        <taxon>Microvirga</taxon>
    </lineage>
</organism>
<gene>
    <name evidence="2" type="ORF">MAE02_42430</name>
</gene>
<keyword evidence="1" id="KW-1133">Transmembrane helix</keyword>
<dbReference type="Proteomes" id="UP000321085">
    <property type="component" value="Unassembled WGS sequence"/>
</dbReference>
<keyword evidence="1" id="KW-0472">Membrane</keyword>
<proteinExistence type="predicted"/>
<name>A0A512BXG6_9HYPH</name>
<dbReference type="AlphaFoldDB" id="A0A512BXG6"/>
<feature type="transmembrane region" description="Helical" evidence="1">
    <location>
        <begin position="31"/>
        <end position="56"/>
    </location>
</feature>
<evidence type="ECO:0000313" key="2">
    <source>
        <dbReference type="EMBL" id="GEO16547.1"/>
    </source>
</evidence>
<sequence length="172" mass="19689">MFLWLTWLALDPNFPSKKGSYHAYGSGKGALLLLLVTILPVWARVPLLFGFVGYFIRLGFHRIRHAFDNVPDLAIGPEGISGLDELGYCSMPWSDLFCIDVSRVAIRIYEQQREAHWLIRWIAGERVMFLYTRAFFKAPHSEILSAIRYYRPDLWIGVSQASSIQVDQTPPA</sequence>
<evidence type="ECO:0000313" key="3">
    <source>
        <dbReference type="Proteomes" id="UP000321085"/>
    </source>
</evidence>
<evidence type="ECO:0000256" key="1">
    <source>
        <dbReference type="SAM" id="Phobius"/>
    </source>
</evidence>
<reference evidence="2 3" key="1">
    <citation type="submission" date="2019-07" db="EMBL/GenBank/DDBJ databases">
        <title>Whole genome shotgun sequence of Microvirga aerophila NBRC 106136.</title>
        <authorList>
            <person name="Hosoyama A."/>
            <person name="Uohara A."/>
            <person name="Ohji S."/>
            <person name="Ichikawa N."/>
        </authorList>
    </citation>
    <scope>NUCLEOTIDE SEQUENCE [LARGE SCALE GENOMIC DNA]</scope>
    <source>
        <strain evidence="2 3">NBRC 106136</strain>
    </source>
</reference>